<dbReference type="Gene3D" id="3.30.200.20">
    <property type="entry name" value="Phosphorylase Kinase, domain 1"/>
    <property type="match status" value="1"/>
</dbReference>
<evidence type="ECO:0000313" key="2">
    <source>
        <dbReference type="EMBL" id="KEY68331.1"/>
    </source>
</evidence>
<dbReference type="Proteomes" id="UP000028045">
    <property type="component" value="Unassembled WGS sequence"/>
</dbReference>
<dbReference type="PANTHER" id="PTHR21310">
    <property type="entry name" value="AMINOGLYCOSIDE PHOSPHOTRANSFERASE-RELATED-RELATED"/>
    <property type="match status" value="1"/>
</dbReference>
<accession>A0A084ASQ2</accession>
<protein>
    <recommendedName>
        <fullName evidence="1">Aminoglycoside phosphotransferase domain-containing protein</fullName>
    </recommendedName>
</protein>
<name>A0A084ASQ2_STACB</name>
<dbReference type="InterPro" id="IPR002575">
    <property type="entry name" value="Aminoglycoside_PTrfase"/>
</dbReference>
<dbReference type="InterPro" id="IPR051678">
    <property type="entry name" value="AGP_Transferase"/>
</dbReference>
<dbReference type="PANTHER" id="PTHR21310:SF15">
    <property type="entry name" value="AMINOGLYCOSIDE PHOSPHOTRANSFERASE DOMAIN-CONTAINING PROTEIN"/>
    <property type="match status" value="1"/>
</dbReference>
<sequence length="476" mass="54767">MRHNVVERATIRGRRDVFVRNINEDRILTLASNYHGGDKAEFFMPPRQGRFNANYFVGFPGFTERWVIRFPLQPHLAMDSKLHMLKEKTAIELIAEKTTIPVPKVIGHCLDNGHHPQVPPFIIIEYIGGEPLSFERFEVMEPSKRQMIIDQLADYYGQLRRMTYSRIGSLSPTMLGPVDVTRGPVNPMFNDEELEGTQPSTVRELRGPQGMVSSATEYAVSLLGMMQRTLRYGAANTTSGNDARDKLYYLSRFEAVVKGWIDESLDEGPFVLSFGDLHERNIILDENLRIQGILNWAWSRVVPLQFFYPPRWLAAKTTSASMSPAAYGHYVQRLDVFREAVRRKELRRFGNTLLSDDWSRIETNGGLLIPAILDDLDIQDMYHFGYKFLDNEQRPTQRIKDFIGVDPARWMFVMEKIVQRELYVGQCNELRRPSPDRRGPGGYLPLECVGESMASRYLFGVDIWAGQSFQWNSHDS</sequence>
<dbReference type="OrthoDB" id="10003767at2759"/>
<dbReference type="EMBL" id="KL648583">
    <property type="protein sequence ID" value="KEY68331.1"/>
    <property type="molecule type" value="Genomic_DNA"/>
</dbReference>
<evidence type="ECO:0000313" key="3">
    <source>
        <dbReference type="Proteomes" id="UP000028045"/>
    </source>
</evidence>
<reference evidence="2 3" key="1">
    <citation type="journal article" date="2014" name="BMC Genomics">
        <title>Comparative genome sequencing reveals chemotype-specific gene clusters in the toxigenic black mold Stachybotrys.</title>
        <authorList>
            <person name="Semeiks J."/>
            <person name="Borek D."/>
            <person name="Otwinowski Z."/>
            <person name="Grishin N.V."/>
        </authorList>
    </citation>
    <scope>NUCLEOTIDE SEQUENCE [LARGE SCALE GENOMIC DNA]</scope>
    <source>
        <strain evidence="3">CBS 109288 / IBT 7711</strain>
    </source>
</reference>
<dbReference type="InterPro" id="IPR011009">
    <property type="entry name" value="Kinase-like_dom_sf"/>
</dbReference>
<feature type="domain" description="Aminoglycoside phosphotransferase" evidence="1">
    <location>
        <begin position="46"/>
        <end position="296"/>
    </location>
</feature>
<dbReference type="Pfam" id="PF01636">
    <property type="entry name" value="APH"/>
    <property type="match status" value="1"/>
</dbReference>
<dbReference type="HOGENOM" id="CLU_030115_0_1_1"/>
<evidence type="ECO:0000259" key="1">
    <source>
        <dbReference type="Pfam" id="PF01636"/>
    </source>
</evidence>
<dbReference type="SUPFAM" id="SSF56112">
    <property type="entry name" value="Protein kinase-like (PK-like)"/>
    <property type="match status" value="1"/>
</dbReference>
<dbReference type="AlphaFoldDB" id="A0A084ASQ2"/>
<keyword evidence="3" id="KW-1185">Reference proteome</keyword>
<proteinExistence type="predicted"/>
<organism evidence="2 3">
    <name type="scientific">Stachybotrys chartarum (strain CBS 109288 / IBT 7711)</name>
    <name type="common">Toxic black mold</name>
    <name type="synonym">Stilbospora chartarum</name>
    <dbReference type="NCBI Taxonomy" id="1280523"/>
    <lineage>
        <taxon>Eukaryota</taxon>
        <taxon>Fungi</taxon>
        <taxon>Dikarya</taxon>
        <taxon>Ascomycota</taxon>
        <taxon>Pezizomycotina</taxon>
        <taxon>Sordariomycetes</taxon>
        <taxon>Hypocreomycetidae</taxon>
        <taxon>Hypocreales</taxon>
        <taxon>Stachybotryaceae</taxon>
        <taxon>Stachybotrys</taxon>
    </lineage>
</organism>
<gene>
    <name evidence="2" type="ORF">S7711_11194</name>
</gene>